<proteinExistence type="predicted"/>
<dbReference type="Proteomes" id="UP000673394">
    <property type="component" value="Unassembled WGS sequence"/>
</dbReference>
<keyword evidence="2" id="KW-0378">Hydrolase</keyword>
<dbReference type="Pfam" id="PF00293">
    <property type="entry name" value="NUDIX"/>
    <property type="match status" value="1"/>
</dbReference>
<accession>A0ABS5CGU9</accession>
<gene>
    <name evidence="4" type="ORF">I8J30_20510</name>
</gene>
<reference evidence="4 5" key="1">
    <citation type="submission" date="2021-04" db="EMBL/GenBank/DDBJ databases">
        <title>Paenibacillus sp. DLE-14 whole genome sequence.</title>
        <authorList>
            <person name="Ham Y.J."/>
        </authorList>
    </citation>
    <scope>NUCLEOTIDE SEQUENCE [LARGE SCALE GENOMIC DNA]</scope>
    <source>
        <strain evidence="4 5">DLE-14</strain>
    </source>
</reference>
<protein>
    <submittedName>
        <fullName evidence="4">NUDIX domain-containing protein</fullName>
    </submittedName>
</protein>
<sequence>MSFPIRVRPTALIIENDHVLLIEYSEHKDRLHYNLPGGGAEPGESVTETLVRELREEANAEIDIGPIAFVYEFAPHRQSGEYDSETPCLHLIFDCAIQEGSVPGLPDSPDPMQVGVRWVSLQELETVTLYPNMSKHIMEYARTKRSITLVEDHQLDRYANNMS</sequence>
<dbReference type="InterPro" id="IPR000086">
    <property type="entry name" value="NUDIX_hydrolase_dom"/>
</dbReference>
<dbReference type="SUPFAM" id="SSF55811">
    <property type="entry name" value="Nudix"/>
    <property type="match status" value="1"/>
</dbReference>
<evidence type="ECO:0000256" key="2">
    <source>
        <dbReference type="ARBA" id="ARBA00022801"/>
    </source>
</evidence>
<dbReference type="CDD" id="cd18880">
    <property type="entry name" value="NUDIX_ADPRase"/>
    <property type="match status" value="1"/>
</dbReference>
<evidence type="ECO:0000259" key="3">
    <source>
        <dbReference type="PROSITE" id="PS51462"/>
    </source>
</evidence>
<organism evidence="4 5">
    <name type="scientific">Paenibacillus lignilyticus</name>
    <dbReference type="NCBI Taxonomy" id="1172615"/>
    <lineage>
        <taxon>Bacteria</taxon>
        <taxon>Bacillati</taxon>
        <taxon>Bacillota</taxon>
        <taxon>Bacilli</taxon>
        <taxon>Bacillales</taxon>
        <taxon>Paenibacillaceae</taxon>
        <taxon>Paenibacillus</taxon>
    </lineage>
</organism>
<comment type="cofactor">
    <cofactor evidence="1">
        <name>Mg(2+)</name>
        <dbReference type="ChEBI" id="CHEBI:18420"/>
    </cofactor>
</comment>
<evidence type="ECO:0000313" key="4">
    <source>
        <dbReference type="EMBL" id="MBP3965112.1"/>
    </source>
</evidence>
<comment type="caution">
    <text evidence="4">The sequence shown here is derived from an EMBL/GenBank/DDBJ whole genome shotgun (WGS) entry which is preliminary data.</text>
</comment>
<dbReference type="InterPro" id="IPR020084">
    <property type="entry name" value="NUDIX_hydrolase_CS"/>
</dbReference>
<keyword evidence="5" id="KW-1185">Reference proteome</keyword>
<dbReference type="PROSITE" id="PS00893">
    <property type="entry name" value="NUDIX_BOX"/>
    <property type="match status" value="1"/>
</dbReference>
<feature type="domain" description="Nudix hydrolase" evidence="3">
    <location>
        <begin position="1"/>
        <end position="143"/>
    </location>
</feature>
<dbReference type="Gene3D" id="3.90.79.10">
    <property type="entry name" value="Nucleoside Triphosphate Pyrophosphohydrolase"/>
    <property type="match status" value="1"/>
</dbReference>
<dbReference type="PROSITE" id="PS51462">
    <property type="entry name" value="NUDIX"/>
    <property type="match status" value="1"/>
</dbReference>
<dbReference type="PANTHER" id="PTHR43046">
    <property type="entry name" value="GDP-MANNOSE MANNOSYL HYDROLASE"/>
    <property type="match status" value="1"/>
</dbReference>
<evidence type="ECO:0000256" key="1">
    <source>
        <dbReference type="ARBA" id="ARBA00001946"/>
    </source>
</evidence>
<dbReference type="EMBL" id="JAGKSP010000009">
    <property type="protein sequence ID" value="MBP3965112.1"/>
    <property type="molecule type" value="Genomic_DNA"/>
</dbReference>
<dbReference type="InterPro" id="IPR015797">
    <property type="entry name" value="NUDIX_hydrolase-like_dom_sf"/>
</dbReference>
<dbReference type="PANTHER" id="PTHR43046:SF14">
    <property type="entry name" value="MUTT_NUDIX FAMILY PROTEIN"/>
    <property type="match status" value="1"/>
</dbReference>
<name>A0ABS5CGU9_9BACL</name>
<dbReference type="RefSeq" id="WP_210661307.1">
    <property type="nucleotide sequence ID" value="NZ_JAGKSP010000009.1"/>
</dbReference>
<evidence type="ECO:0000313" key="5">
    <source>
        <dbReference type="Proteomes" id="UP000673394"/>
    </source>
</evidence>